<evidence type="ECO:0000313" key="2">
    <source>
        <dbReference type="EMBL" id="MFA0567767.1"/>
    </source>
</evidence>
<sequence length="292" mass="32936">MRLLALFSNLLCVIAYLSATVSAEPLYWSAKKDNKEFLIFGSVHVGSSEMYPLPKAVTEYLSSSDGLILETDVRKESEIRYPKNQITTKSILTAEQKRQLTHISQSLNLNSQQMLNAAPWITALTVQIKRFQQLGYENQYGIDNYLGIQATLNNKPVLSLEPMQFQIDLISGLKNDGQELLVSGLNEWEHSESNTHCLFESWESGDKQNLQEMGGSSDMSDEMIERFVFKRNHDWAKQLDGNDLVGSNSRHLIVVGTLHLVGEQNLILLLKDKGFTVRQLSTSKKAPCAFVH</sequence>
<dbReference type="Proteomes" id="UP001570417">
    <property type="component" value="Unassembled WGS sequence"/>
</dbReference>
<protein>
    <submittedName>
        <fullName evidence="2">TraB/GumN family protein</fullName>
        <ecNumber evidence="2">3.4.-.-</ecNumber>
    </submittedName>
</protein>
<dbReference type="GO" id="GO:0016787">
    <property type="term" value="F:hydrolase activity"/>
    <property type="evidence" value="ECO:0007669"/>
    <property type="project" value="UniProtKB-KW"/>
</dbReference>
<evidence type="ECO:0000256" key="1">
    <source>
        <dbReference type="SAM" id="SignalP"/>
    </source>
</evidence>
<dbReference type="InterPro" id="IPR002816">
    <property type="entry name" value="TraB/PrgY/GumN_fam"/>
</dbReference>
<reference evidence="2 3" key="1">
    <citation type="journal article" date="2024" name="ISME J.">
        <title>Tailless and filamentous prophages are predominant in marine Vibrio.</title>
        <authorList>
            <person name="Steensen K."/>
            <person name="Seneca J."/>
            <person name="Bartlau N."/>
            <person name="Yu X.A."/>
            <person name="Hussain F.A."/>
            <person name="Polz M.F."/>
        </authorList>
    </citation>
    <scope>NUCLEOTIDE SEQUENCE [LARGE SCALE GENOMIC DNA]</scope>
    <source>
        <strain evidence="2 3">10N.222.51.A1</strain>
    </source>
</reference>
<dbReference type="RefSeq" id="WP_372265268.1">
    <property type="nucleotide sequence ID" value="NZ_JBFRUW010000015.1"/>
</dbReference>
<name>A0ABV4N8P9_9VIBR</name>
<dbReference type="EC" id="3.4.-.-" evidence="2"/>
<keyword evidence="1" id="KW-0732">Signal</keyword>
<dbReference type="EMBL" id="JBFRUW010000015">
    <property type="protein sequence ID" value="MFA0567767.1"/>
    <property type="molecule type" value="Genomic_DNA"/>
</dbReference>
<dbReference type="CDD" id="cd14789">
    <property type="entry name" value="Tiki"/>
    <property type="match status" value="1"/>
</dbReference>
<evidence type="ECO:0000313" key="3">
    <source>
        <dbReference type="Proteomes" id="UP001570417"/>
    </source>
</evidence>
<dbReference type="PANTHER" id="PTHR40590">
    <property type="entry name" value="CYTOPLASMIC PROTEIN-RELATED"/>
    <property type="match status" value="1"/>
</dbReference>
<keyword evidence="2" id="KW-0378">Hydrolase</keyword>
<dbReference type="PANTHER" id="PTHR40590:SF1">
    <property type="entry name" value="CYTOPLASMIC PROTEIN"/>
    <property type="match status" value="1"/>
</dbReference>
<dbReference type="Pfam" id="PF01963">
    <property type="entry name" value="TraB_PrgY_gumN"/>
    <property type="match status" value="1"/>
</dbReference>
<keyword evidence="3" id="KW-1185">Reference proteome</keyword>
<feature type="chain" id="PRO_5046829765" evidence="1">
    <location>
        <begin position="24"/>
        <end position="292"/>
    </location>
</feature>
<feature type="signal peptide" evidence="1">
    <location>
        <begin position="1"/>
        <end position="23"/>
    </location>
</feature>
<dbReference type="InterPro" id="IPR047111">
    <property type="entry name" value="YbaP-like"/>
</dbReference>
<gene>
    <name evidence="2" type="ORF">AB4566_05710</name>
</gene>
<proteinExistence type="predicted"/>
<organism evidence="2 3">
    <name type="scientific">Vibrio gallaecicus</name>
    <dbReference type="NCBI Taxonomy" id="552386"/>
    <lineage>
        <taxon>Bacteria</taxon>
        <taxon>Pseudomonadati</taxon>
        <taxon>Pseudomonadota</taxon>
        <taxon>Gammaproteobacteria</taxon>
        <taxon>Vibrionales</taxon>
        <taxon>Vibrionaceae</taxon>
        <taxon>Vibrio</taxon>
    </lineage>
</organism>
<comment type="caution">
    <text evidence="2">The sequence shown here is derived from an EMBL/GenBank/DDBJ whole genome shotgun (WGS) entry which is preliminary data.</text>
</comment>
<accession>A0ABV4N8P9</accession>